<proteinExistence type="predicted"/>
<protein>
    <submittedName>
        <fullName evidence="3">Glycosyl transferase, group 1</fullName>
    </submittedName>
</protein>
<dbReference type="SUPFAM" id="SSF53756">
    <property type="entry name" value="UDP-Glycosyltransferase/glycogen phosphorylase"/>
    <property type="match status" value="1"/>
</dbReference>
<feature type="domain" description="Glycosyl transferase family 1" evidence="1">
    <location>
        <begin position="183"/>
        <end position="348"/>
    </location>
</feature>
<dbReference type="InterPro" id="IPR001296">
    <property type="entry name" value="Glyco_trans_1"/>
</dbReference>
<name>A0Y8D0_9GAMM</name>
<dbReference type="Proteomes" id="UP000004931">
    <property type="component" value="Unassembled WGS sequence"/>
</dbReference>
<dbReference type="PANTHER" id="PTHR12526:SF641">
    <property type="entry name" value="LIPOPOLYSACCHARIDE CORE BIOSYNTHESIS PROTEIN RFAG"/>
    <property type="match status" value="1"/>
</dbReference>
<keyword evidence="4" id="KW-1185">Reference proteome</keyword>
<dbReference type="CDD" id="cd03801">
    <property type="entry name" value="GT4_PimA-like"/>
    <property type="match status" value="1"/>
</dbReference>
<dbReference type="Pfam" id="PF00534">
    <property type="entry name" value="Glycos_transf_1"/>
    <property type="match status" value="1"/>
</dbReference>
<dbReference type="EMBL" id="AAVT01000001">
    <property type="protein sequence ID" value="EAW32384.1"/>
    <property type="molecule type" value="Genomic_DNA"/>
</dbReference>
<dbReference type="PANTHER" id="PTHR12526">
    <property type="entry name" value="GLYCOSYLTRANSFERASE"/>
    <property type="match status" value="1"/>
</dbReference>
<dbReference type="OrthoDB" id="9802524at2"/>
<evidence type="ECO:0000313" key="3">
    <source>
        <dbReference type="EMBL" id="EAW32384.1"/>
    </source>
</evidence>
<keyword evidence="3" id="KW-0808">Transferase</keyword>
<sequence>MKMAFCLFKYFPFGGLQRDMLAIAKACMNRGHTVEVFCGLWEGDSPENISVNIVNITGFTNQRRNRSFYEGVQERLAKADFDLVFGFNKMPGLDVYYAADSCFATKAYEKKGLLYRLTKRARESLKYESAVFSRESTTQVLLIAEKEKSKFQRYYKTPDQRLHLLPPGIAKNRILPNNYLAVRTQFREEFDIQPDEKLLLALGSGFKTKGLDRSIRALSGLSDKEKANTKLFVVGKDNPASFIKLAKKLNVESMITFFSGRDDANRFLMGSDLLIHPAYFENTGTVLLEAMVSGLPVLTTDVCGYAYYVADEGMGVVDASPFDQSSFNKNLASLLCEPRDIWFDKGRRFSETADIYDLSNHVAELLEGFVLQS</sequence>
<dbReference type="Gene3D" id="3.40.50.2000">
    <property type="entry name" value="Glycogen Phosphorylase B"/>
    <property type="match status" value="2"/>
</dbReference>
<dbReference type="eggNOG" id="COG0438">
    <property type="taxonomic scope" value="Bacteria"/>
</dbReference>
<dbReference type="GO" id="GO:1901135">
    <property type="term" value="P:carbohydrate derivative metabolic process"/>
    <property type="evidence" value="ECO:0007669"/>
    <property type="project" value="UniProtKB-ARBA"/>
</dbReference>
<evidence type="ECO:0000259" key="1">
    <source>
        <dbReference type="Pfam" id="PF00534"/>
    </source>
</evidence>
<dbReference type="Pfam" id="PF13439">
    <property type="entry name" value="Glyco_transf_4"/>
    <property type="match status" value="1"/>
</dbReference>
<dbReference type="STRING" id="247633.GP2143_14051"/>
<comment type="caution">
    <text evidence="3">The sequence shown here is derived from an EMBL/GenBank/DDBJ whole genome shotgun (WGS) entry which is preliminary data.</text>
</comment>
<gene>
    <name evidence="3" type="ORF">GP2143_14051</name>
</gene>
<reference evidence="3 4" key="1">
    <citation type="journal article" date="2010" name="J. Bacteriol.">
        <title>Genome sequence of the oligotrophic marine Gammaproteobacterium HTCC2143, isolated from the Oregon Coast.</title>
        <authorList>
            <person name="Oh H.M."/>
            <person name="Kang I."/>
            <person name="Ferriera S."/>
            <person name="Giovannoni S.J."/>
            <person name="Cho J.C."/>
        </authorList>
    </citation>
    <scope>NUCLEOTIDE SEQUENCE [LARGE SCALE GENOMIC DNA]</scope>
    <source>
        <strain evidence="3 4">HTCC2143</strain>
    </source>
</reference>
<evidence type="ECO:0000313" key="4">
    <source>
        <dbReference type="Proteomes" id="UP000004931"/>
    </source>
</evidence>
<organism evidence="3 4">
    <name type="scientific">marine gamma proteobacterium HTCC2143</name>
    <dbReference type="NCBI Taxonomy" id="247633"/>
    <lineage>
        <taxon>Bacteria</taxon>
        <taxon>Pseudomonadati</taxon>
        <taxon>Pseudomonadota</taxon>
        <taxon>Gammaproteobacteria</taxon>
        <taxon>Cellvibrionales</taxon>
        <taxon>Spongiibacteraceae</taxon>
        <taxon>BD1-7 clade</taxon>
    </lineage>
</organism>
<feature type="domain" description="Glycosyltransferase subfamily 4-like N-terminal" evidence="2">
    <location>
        <begin position="13"/>
        <end position="170"/>
    </location>
</feature>
<dbReference type="GO" id="GO:0016757">
    <property type="term" value="F:glycosyltransferase activity"/>
    <property type="evidence" value="ECO:0007669"/>
    <property type="project" value="InterPro"/>
</dbReference>
<evidence type="ECO:0000259" key="2">
    <source>
        <dbReference type="Pfam" id="PF13439"/>
    </source>
</evidence>
<dbReference type="AlphaFoldDB" id="A0Y8D0"/>
<dbReference type="InterPro" id="IPR028098">
    <property type="entry name" value="Glyco_trans_4-like_N"/>
</dbReference>
<accession>A0Y8D0</accession>